<accession>A0A3P8UGU0</accession>
<evidence type="ECO:0000313" key="1">
    <source>
        <dbReference type="Ensembl" id="ENSCSEP00000001054.1"/>
    </source>
</evidence>
<dbReference type="Proteomes" id="UP000265120">
    <property type="component" value="Chromosome 12"/>
</dbReference>
<proteinExistence type="predicted"/>
<reference evidence="1" key="2">
    <citation type="submission" date="2025-08" db="UniProtKB">
        <authorList>
            <consortium name="Ensembl"/>
        </authorList>
    </citation>
    <scope>IDENTIFICATION</scope>
</reference>
<dbReference type="AlphaFoldDB" id="A0A3P8UGU0"/>
<sequence length="114" mass="12803">ATQSHPPPHPPHPPPPKREIKILIFLSEVTATHVLPSPPPPHVCIHLLTLHVPVHEGGRERGRERGKHREKVCVCVCVRERERDSIFQFTVETEDVCPNMQLSSSCWFAAVGSI</sequence>
<organism evidence="1 2">
    <name type="scientific">Cynoglossus semilaevis</name>
    <name type="common">Tongue sole</name>
    <dbReference type="NCBI Taxonomy" id="244447"/>
    <lineage>
        <taxon>Eukaryota</taxon>
        <taxon>Metazoa</taxon>
        <taxon>Chordata</taxon>
        <taxon>Craniata</taxon>
        <taxon>Vertebrata</taxon>
        <taxon>Euteleostomi</taxon>
        <taxon>Actinopterygii</taxon>
        <taxon>Neopterygii</taxon>
        <taxon>Teleostei</taxon>
        <taxon>Neoteleostei</taxon>
        <taxon>Acanthomorphata</taxon>
        <taxon>Carangaria</taxon>
        <taxon>Pleuronectiformes</taxon>
        <taxon>Pleuronectoidei</taxon>
        <taxon>Cynoglossidae</taxon>
        <taxon>Cynoglossinae</taxon>
        <taxon>Cynoglossus</taxon>
    </lineage>
</organism>
<protein>
    <submittedName>
        <fullName evidence="1">Uncharacterized protein</fullName>
    </submittedName>
</protein>
<dbReference type="InParanoid" id="A0A3P8UGU0"/>
<reference evidence="1" key="3">
    <citation type="submission" date="2025-09" db="UniProtKB">
        <authorList>
            <consortium name="Ensembl"/>
        </authorList>
    </citation>
    <scope>IDENTIFICATION</scope>
</reference>
<dbReference type="Ensembl" id="ENSCSET00000001082.1">
    <property type="protein sequence ID" value="ENSCSEP00000001054.1"/>
    <property type="gene ID" value="ENSCSEG00000000734.1"/>
</dbReference>
<evidence type="ECO:0000313" key="2">
    <source>
        <dbReference type="Proteomes" id="UP000265120"/>
    </source>
</evidence>
<reference evidence="1 2" key="1">
    <citation type="journal article" date="2014" name="Nat. Genet.">
        <title>Whole-genome sequence of a flatfish provides insights into ZW sex chromosome evolution and adaptation to a benthic lifestyle.</title>
        <authorList>
            <person name="Chen S."/>
            <person name="Zhang G."/>
            <person name="Shao C."/>
            <person name="Huang Q."/>
            <person name="Liu G."/>
            <person name="Zhang P."/>
            <person name="Song W."/>
            <person name="An N."/>
            <person name="Chalopin D."/>
            <person name="Volff J.N."/>
            <person name="Hong Y."/>
            <person name="Li Q."/>
            <person name="Sha Z."/>
            <person name="Zhou H."/>
            <person name="Xie M."/>
            <person name="Yu Q."/>
            <person name="Liu Y."/>
            <person name="Xiang H."/>
            <person name="Wang N."/>
            <person name="Wu K."/>
            <person name="Yang C."/>
            <person name="Zhou Q."/>
            <person name="Liao X."/>
            <person name="Yang L."/>
            <person name="Hu Q."/>
            <person name="Zhang J."/>
            <person name="Meng L."/>
            <person name="Jin L."/>
            <person name="Tian Y."/>
            <person name="Lian J."/>
            <person name="Yang J."/>
            <person name="Miao G."/>
            <person name="Liu S."/>
            <person name="Liang Z."/>
            <person name="Yan F."/>
            <person name="Li Y."/>
            <person name="Sun B."/>
            <person name="Zhang H."/>
            <person name="Zhang J."/>
            <person name="Zhu Y."/>
            <person name="Du M."/>
            <person name="Zhao Y."/>
            <person name="Schartl M."/>
            <person name="Tang Q."/>
            <person name="Wang J."/>
        </authorList>
    </citation>
    <scope>NUCLEOTIDE SEQUENCE</scope>
</reference>
<name>A0A3P8UGU0_CYNSE</name>
<keyword evidence="2" id="KW-1185">Reference proteome</keyword>